<protein>
    <submittedName>
        <fullName evidence="9">EamA family transporter</fullName>
    </submittedName>
</protein>
<dbReference type="InterPro" id="IPR037185">
    <property type="entry name" value="EmrE-like"/>
</dbReference>
<evidence type="ECO:0000256" key="5">
    <source>
        <dbReference type="ARBA" id="ARBA00023136"/>
    </source>
</evidence>
<evidence type="ECO:0000259" key="8">
    <source>
        <dbReference type="Pfam" id="PF00892"/>
    </source>
</evidence>
<dbReference type="EMBL" id="DXFW01000037">
    <property type="protein sequence ID" value="HIX06514.1"/>
    <property type="molecule type" value="Genomic_DNA"/>
</dbReference>
<proteinExistence type="inferred from homology"/>
<evidence type="ECO:0000256" key="4">
    <source>
        <dbReference type="ARBA" id="ARBA00022989"/>
    </source>
</evidence>
<comment type="similarity">
    <text evidence="2">Belongs to the EamA transporter family.</text>
</comment>
<dbReference type="InterPro" id="IPR050638">
    <property type="entry name" value="AA-Vitamin_Transporters"/>
</dbReference>
<reference evidence="9" key="1">
    <citation type="journal article" date="2021" name="PeerJ">
        <title>Extensive microbial diversity within the chicken gut microbiome revealed by metagenomics and culture.</title>
        <authorList>
            <person name="Gilroy R."/>
            <person name="Ravi A."/>
            <person name="Getino M."/>
            <person name="Pursley I."/>
            <person name="Horton D.L."/>
            <person name="Alikhan N.F."/>
            <person name="Baker D."/>
            <person name="Gharbi K."/>
            <person name="Hall N."/>
            <person name="Watson M."/>
            <person name="Adriaenssens E.M."/>
            <person name="Foster-Nyarko E."/>
            <person name="Jarju S."/>
            <person name="Secka A."/>
            <person name="Antonio M."/>
            <person name="Oren A."/>
            <person name="Chaudhuri R.R."/>
            <person name="La Ragione R."/>
            <person name="Hildebrand F."/>
            <person name="Pallen M.J."/>
        </authorList>
    </citation>
    <scope>NUCLEOTIDE SEQUENCE</scope>
    <source>
        <strain evidence="9">2239</strain>
    </source>
</reference>
<evidence type="ECO:0000256" key="3">
    <source>
        <dbReference type="ARBA" id="ARBA00022692"/>
    </source>
</evidence>
<dbReference type="Pfam" id="PF00892">
    <property type="entry name" value="EamA"/>
    <property type="match status" value="1"/>
</dbReference>
<evidence type="ECO:0000256" key="6">
    <source>
        <dbReference type="SAM" id="Phobius"/>
    </source>
</evidence>
<accession>A0A9D1V5Q7</accession>
<feature type="signal peptide" evidence="7">
    <location>
        <begin position="1"/>
        <end position="20"/>
    </location>
</feature>
<comment type="caution">
    <text evidence="9">The sequence shown here is derived from an EMBL/GenBank/DDBJ whole genome shotgun (WGS) entry which is preliminary data.</text>
</comment>
<dbReference type="PANTHER" id="PTHR32322">
    <property type="entry name" value="INNER MEMBRANE TRANSPORTER"/>
    <property type="match status" value="1"/>
</dbReference>
<evidence type="ECO:0000313" key="10">
    <source>
        <dbReference type="Proteomes" id="UP000824193"/>
    </source>
</evidence>
<name>A0A9D1V5Q7_9FIRM</name>
<feature type="chain" id="PRO_5039505709" evidence="7">
    <location>
        <begin position="21"/>
        <end position="138"/>
    </location>
</feature>
<feature type="transmembrane region" description="Helical" evidence="6">
    <location>
        <begin position="65"/>
        <end position="85"/>
    </location>
</feature>
<dbReference type="Gene3D" id="1.10.3730.20">
    <property type="match status" value="1"/>
</dbReference>
<comment type="subcellular location">
    <subcellularLocation>
        <location evidence="1">Membrane</location>
        <topology evidence="1">Multi-pass membrane protein</topology>
    </subcellularLocation>
</comment>
<keyword evidence="3 6" id="KW-0812">Transmembrane</keyword>
<organism evidence="9 10">
    <name type="scientific">Candidatus Allofournierella pullicola</name>
    <dbReference type="NCBI Taxonomy" id="2838596"/>
    <lineage>
        <taxon>Bacteria</taxon>
        <taxon>Bacillati</taxon>
        <taxon>Bacillota</taxon>
        <taxon>Clostridia</taxon>
        <taxon>Eubacteriales</taxon>
        <taxon>Oscillospiraceae</taxon>
        <taxon>Allofournierella</taxon>
    </lineage>
</organism>
<keyword evidence="4 6" id="KW-1133">Transmembrane helix</keyword>
<reference evidence="9" key="2">
    <citation type="submission" date="2021-04" db="EMBL/GenBank/DDBJ databases">
        <authorList>
            <person name="Gilroy R."/>
        </authorList>
    </citation>
    <scope>NUCLEOTIDE SEQUENCE</scope>
    <source>
        <strain evidence="9">2239</strain>
    </source>
</reference>
<evidence type="ECO:0000256" key="1">
    <source>
        <dbReference type="ARBA" id="ARBA00004141"/>
    </source>
</evidence>
<evidence type="ECO:0000256" key="2">
    <source>
        <dbReference type="ARBA" id="ARBA00007362"/>
    </source>
</evidence>
<gene>
    <name evidence="9" type="ORF">H9865_10545</name>
</gene>
<dbReference type="InterPro" id="IPR000620">
    <property type="entry name" value="EamA_dom"/>
</dbReference>
<feature type="transmembrane region" description="Helical" evidence="6">
    <location>
        <begin position="30"/>
        <end position="53"/>
    </location>
</feature>
<evidence type="ECO:0000313" key="9">
    <source>
        <dbReference type="EMBL" id="HIX06514.1"/>
    </source>
</evidence>
<feature type="domain" description="EamA" evidence="8">
    <location>
        <begin position="1"/>
        <end position="135"/>
    </location>
</feature>
<feature type="transmembrane region" description="Helical" evidence="6">
    <location>
        <begin position="91"/>
        <end position="113"/>
    </location>
</feature>
<dbReference type="PANTHER" id="PTHR32322:SF2">
    <property type="entry name" value="EAMA DOMAIN-CONTAINING PROTEIN"/>
    <property type="match status" value="1"/>
</dbReference>
<dbReference type="Proteomes" id="UP000824193">
    <property type="component" value="Unassembled WGS sequence"/>
</dbReference>
<evidence type="ECO:0000256" key="7">
    <source>
        <dbReference type="SAM" id="SignalP"/>
    </source>
</evidence>
<sequence>MWVLWAFGSALCAGLSSVLAKCGVKHTDSTLATALRTVVVLVMAWAVVFLAGAQAGVAGISPAGWAFLVLSGLATGASWLCYFRALQLGPASAVAPIDKLSILVTVAFSWLVLGERLSRRAALGLGLLCASTLGMLAA</sequence>
<dbReference type="AlphaFoldDB" id="A0A9D1V5Q7"/>
<dbReference type="GO" id="GO:0016020">
    <property type="term" value="C:membrane"/>
    <property type="evidence" value="ECO:0007669"/>
    <property type="project" value="UniProtKB-SubCell"/>
</dbReference>
<keyword evidence="5 6" id="KW-0472">Membrane</keyword>
<keyword evidence="7" id="KW-0732">Signal</keyword>
<dbReference type="SUPFAM" id="SSF103481">
    <property type="entry name" value="Multidrug resistance efflux transporter EmrE"/>
    <property type="match status" value="1"/>
</dbReference>